<dbReference type="Gene3D" id="2.30.30.140">
    <property type="match status" value="1"/>
</dbReference>
<name>A0A4S4DCF3_CAMSN</name>
<keyword evidence="4" id="KW-1185">Reference proteome</keyword>
<feature type="compositionally biased region" description="Basic and acidic residues" evidence="1">
    <location>
        <begin position="359"/>
        <end position="373"/>
    </location>
</feature>
<dbReference type="SUPFAM" id="SSF63748">
    <property type="entry name" value="Tudor/PWWP/MBT"/>
    <property type="match status" value="1"/>
</dbReference>
<dbReference type="CDD" id="cd05162">
    <property type="entry name" value="PWWP"/>
    <property type="match status" value="1"/>
</dbReference>
<feature type="compositionally biased region" description="Basic and acidic residues" evidence="1">
    <location>
        <begin position="506"/>
        <end position="516"/>
    </location>
</feature>
<feature type="domain" description="PWWP" evidence="2">
    <location>
        <begin position="133"/>
        <end position="191"/>
    </location>
</feature>
<gene>
    <name evidence="3" type="ORF">TEA_004765</name>
</gene>
<comment type="caution">
    <text evidence="3">The sequence shown here is derived from an EMBL/GenBank/DDBJ whole genome shotgun (WGS) entry which is preliminary data.</text>
</comment>
<protein>
    <recommendedName>
        <fullName evidence="2">PWWP domain-containing protein</fullName>
    </recommendedName>
</protein>
<evidence type="ECO:0000256" key="1">
    <source>
        <dbReference type="SAM" id="MobiDB-lite"/>
    </source>
</evidence>
<dbReference type="STRING" id="542762.A0A4S4DCF3"/>
<dbReference type="PANTHER" id="PTHR10688:SF5">
    <property type="entry name" value="PWWP DOMAIN-CONTAINING PROTEIN 1-RELATED"/>
    <property type="match status" value="1"/>
</dbReference>
<accession>A0A4S4DCF3</accession>
<dbReference type="SMART" id="SM00293">
    <property type="entry name" value="PWWP"/>
    <property type="match status" value="1"/>
</dbReference>
<evidence type="ECO:0000259" key="2">
    <source>
        <dbReference type="PROSITE" id="PS50812"/>
    </source>
</evidence>
<dbReference type="AlphaFoldDB" id="A0A4S4DCF3"/>
<evidence type="ECO:0000313" key="3">
    <source>
        <dbReference type="EMBL" id="THG00289.1"/>
    </source>
</evidence>
<dbReference type="EMBL" id="SDRB02011747">
    <property type="protein sequence ID" value="THG00289.1"/>
    <property type="molecule type" value="Genomic_DNA"/>
</dbReference>
<feature type="compositionally biased region" description="Basic and acidic residues" evidence="1">
    <location>
        <begin position="1"/>
        <end position="14"/>
    </location>
</feature>
<feature type="compositionally biased region" description="Basic and acidic residues" evidence="1">
    <location>
        <begin position="41"/>
        <end position="60"/>
    </location>
</feature>
<feature type="compositionally biased region" description="Polar residues" evidence="1">
    <location>
        <begin position="381"/>
        <end position="392"/>
    </location>
</feature>
<dbReference type="InterPro" id="IPR000313">
    <property type="entry name" value="PWWP_dom"/>
</dbReference>
<dbReference type="PANTHER" id="PTHR10688">
    <property type="entry name" value="PWWP DOMAIN-CONTAINING PROTEIN"/>
    <property type="match status" value="1"/>
</dbReference>
<proteinExistence type="predicted"/>
<dbReference type="Proteomes" id="UP000306102">
    <property type="component" value="Unassembled WGS sequence"/>
</dbReference>
<feature type="compositionally biased region" description="Polar residues" evidence="1">
    <location>
        <begin position="26"/>
        <end position="40"/>
    </location>
</feature>
<feature type="region of interest" description="Disordered" evidence="1">
    <location>
        <begin position="1"/>
        <end position="60"/>
    </location>
</feature>
<organism evidence="3 4">
    <name type="scientific">Camellia sinensis var. sinensis</name>
    <name type="common">China tea</name>
    <dbReference type="NCBI Taxonomy" id="542762"/>
    <lineage>
        <taxon>Eukaryota</taxon>
        <taxon>Viridiplantae</taxon>
        <taxon>Streptophyta</taxon>
        <taxon>Embryophyta</taxon>
        <taxon>Tracheophyta</taxon>
        <taxon>Spermatophyta</taxon>
        <taxon>Magnoliopsida</taxon>
        <taxon>eudicotyledons</taxon>
        <taxon>Gunneridae</taxon>
        <taxon>Pentapetalae</taxon>
        <taxon>asterids</taxon>
        <taxon>Ericales</taxon>
        <taxon>Theaceae</taxon>
        <taxon>Camellia</taxon>
    </lineage>
</organism>
<dbReference type="Pfam" id="PF00855">
    <property type="entry name" value="PWWP"/>
    <property type="match status" value="1"/>
</dbReference>
<sequence>MGSKEIRNSSEHSSMDMYSRLKLRASNGNSAAKNVKSMNEQCKKSRVHDGKREGVDYRSKSKELAIGGTNRFAPRSTKMAHLMAVMEKEDVISSRVTKGNGKARDARGSLESTLNEGTAVEMFDALKDSGYEVGDMVWGKVKSHPWWPGQIFDEALASPSICRAEKEGQVLVAFYGDGTCGWLEPGRLIPFDFHYTEKSKQTNTPEFLTAVEEAVDEVKRRATLGLTCRCRKPNIFRPKSVEGFFEVDVSGFQPGGLYSKKQIERARDAFQPSKTLSFVKQLALMPRDDVQRNVEWTNNVALVLAYRRAVFEEFDETYAQAFGVQPVRPGVSAVGLHNPEKAPLQAPLSGQPMISESLGKRKAFEDRVKVKDQQKRKKSPSRQSNDQKTSKVTKFGKAGICISENRVPPVSMNPKFLGNQDTDGNVRKGKEVITMDKHPILAQREGPTGLFVEKVKGQPSALKPLKKPFRLDDPAKAGSKSQSSRKQEEKSMKRPKKYRKLSSLAAEKKEGSQKHLKIQGDEKMVGSSVSTKPEILEGPSEPAMLKMKFPLHSKLPSVPELKAKFVRFGSLYESATRVFQNSSTAKVVFKNKSSAEAAYNHAVLNRTFLGNITVNYRLQVLNVSAPELPESGESSKRLVEGSLEPKSTAIHQLPLHPGVPLNSILKKSPGDEMVTINSVKTATRHVRFKLEGNASSGEDKMLPSINKISGSIIGNYLNPISSSRTIKDNVANFHQVMPPTLPPQLSLPSQIPAMHENRSVGHIVDDINIEYPQGKATSSKSYQNASAPTNSIDISQQMLYLLKKCSEIVADLKSSSG</sequence>
<dbReference type="InterPro" id="IPR052657">
    <property type="entry name" value="PDP_family_Arabidopsis"/>
</dbReference>
<dbReference type="PROSITE" id="PS50812">
    <property type="entry name" value="PWWP"/>
    <property type="match status" value="1"/>
</dbReference>
<feature type="region of interest" description="Disordered" evidence="1">
    <location>
        <begin position="457"/>
        <end position="516"/>
    </location>
</feature>
<feature type="region of interest" description="Disordered" evidence="1">
    <location>
        <begin position="359"/>
        <end position="393"/>
    </location>
</feature>
<evidence type="ECO:0000313" key="4">
    <source>
        <dbReference type="Proteomes" id="UP000306102"/>
    </source>
</evidence>
<reference evidence="3 4" key="1">
    <citation type="journal article" date="2018" name="Proc. Natl. Acad. Sci. U.S.A.">
        <title>Draft genome sequence of Camellia sinensis var. sinensis provides insights into the evolution of the tea genome and tea quality.</title>
        <authorList>
            <person name="Wei C."/>
            <person name="Yang H."/>
            <person name="Wang S."/>
            <person name="Zhao J."/>
            <person name="Liu C."/>
            <person name="Gao L."/>
            <person name="Xia E."/>
            <person name="Lu Y."/>
            <person name="Tai Y."/>
            <person name="She G."/>
            <person name="Sun J."/>
            <person name="Cao H."/>
            <person name="Tong W."/>
            <person name="Gao Q."/>
            <person name="Li Y."/>
            <person name="Deng W."/>
            <person name="Jiang X."/>
            <person name="Wang W."/>
            <person name="Chen Q."/>
            <person name="Zhang S."/>
            <person name="Li H."/>
            <person name="Wu J."/>
            <person name="Wang P."/>
            <person name="Li P."/>
            <person name="Shi C."/>
            <person name="Zheng F."/>
            <person name="Jian J."/>
            <person name="Huang B."/>
            <person name="Shan D."/>
            <person name="Shi M."/>
            <person name="Fang C."/>
            <person name="Yue Y."/>
            <person name="Li F."/>
            <person name="Li D."/>
            <person name="Wei S."/>
            <person name="Han B."/>
            <person name="Jiang C."/>
            <person name="Yin Y."/>
            <person name="Xia T."/>
            <person name="Zhang Z."/>
            <person name="Bennetzen J.L."/>
            <person name="Zhao S."/>
            <person name="Wan X."/>
        </authorList>
    </citation>
    <scope>NUCLEOTIDE SEQUENCE [LARGE SCALE GENOMIC DNA]</scope>
    <source>
        <strain evidence="4">cv. Shuchazao</strain>
        <tissue evidence="3">Leaf</tissue>
    </source>
</reference>